<dbReference type="GO" id="GO:0043709">
    <property type="term" value="P:cell adhesion involved in single-species biofilm formation"/>
    <property type="evidence" value="ECO:0007669"/>
    <property type="project" value="TreeGrafter"/>
</dbReference>
<evidence type="ECO:0000256" key="4">
    <source>
        <dbReference type="ARBA" id="ARBA00023263"/>
    </source>
</evidence>
<dbReference type="PANTHER" id="PTHR33420">
    <property type="entry name" value="FIMBRIAL SUBUNIT ELFA-RELATED"/>
    <property type="match status" value="1"/>
</dbReference>
<dbReference type="GO" id="GO:0009289">
    <property type="term" value="C:pilus"/>
    <property type="evidence" value="ECO:0007669"/>
    <property type="project" value="UniProtKB-SubCell"/>
</dbReference>
<evidence type="ECO:0000256" key="3">
    <source>
        <dbReference type="ARBA" id="ARBA00022729"/>
    </source>
</evidence>
<feature type="signal peptide" evidence="5">
    <location>
        <begin position="1"/>
        <end position="21"/>
    </location>
</feature>
<name>A0A241PX79_SALET</name>
<dbReference type="InterPro" id="IPR039458">
    <property type="entry name" value="FimA-like"/>
</dbReference>
<evidence type="ECO:0000313" key="7">
    <source>
        <dbReference type="Proteomes" id="UP000197157"/>
    </source>
</evidence>
<evidence type="ECO:0000256" key="5">
    <source>
        <dbReference type="SAM" id="SignalP"/>
    </source>
</evidence>
<dbReference type="Gene3D" id="2.60.40.1090">
    <property type="entry name" value="Fimbrial-type adhesion domain"/>
    <property type="match status" value="1"/>
</dbReference>
<dbReference type="Pfam" id="PF16970">
    <property type="entry name" value="FimA"/>
    <property type="match status" value="1"/>
</dbReference>
<comment type="similarity">
    <text evidence="2">Belongs to the fimbrial protein family.</text>
</comment>
<dbReference type="RefSeq" id="WP_088731351.1">
    <property type="nucleotide sequence ID" value="NZ_CP022118.1"/>
</dbReference>
<dbReference type="EMBL" id="CP022118">
    <property type="protein sequence ID" value="ASG19076.1"/>
    <property type="molecule type" value="Genomic_DNA"/>
</dbReference>
<feature type="chain" id="PRO_5012918646" evidence="5">
    <location>
        <begin position="22"/>
        <end position="178"/>
    </location>
</feature>
<accession>A0A241PX79</accession>
<dbReference type="Proteomes" id="UP000197157">
    <property type="component" value="Plasmid unnamed1"/>
</dbReference>
<geneLocation type="plasmid" evidence="6">
    <name>unnamed1</name>
</geneLocation>
<keyword evidence="3 5" id="KW-0732">Signal</keyword>
<organism evidence="6 7">
    <name type="scientific">Salmonella enterica subsp. enterica serovar Macclesfield str. S-1643</name>
    <dbReference type="NCBI Taxonomy" id="1242107"/>
    <lineage>
        <taxon>Bacteria</taxon>
        <taxon>Pseudomonadati</taxon>
        <taxon>Pseudomonadota</taxon>
        <taxon>Gammaproteobacteria</taxon>
        <taxon>Enterobacterales</taxon>
        <taxon>Enterobacteriaceae</taxon>
        <taxon>Salmonella</taxon>
    </lineage>
</organism>
<evidence type="ECO:0000256" key="2">
    <source>
        <dbReference type="ARBA" id="ARBA00006671"/>
    </source>
</evidence>
<sequence length="178" mass="18469">MKNIFVATSMLSLAFSGGVQAYDGTINFVGKILDQTCSVTTGSKNMTVTLPAVSKALLDTTAKTAALTPFIIELNGCDAGASSGGQNVKAYFEPNATTDFNTGNLTNTGTAKNVQVQLLNADGSTPVVLGKDVASQNTVATRIDTSDIKLRYNARYYATGAATAGDVAATVNYTIAYE</sequence>
<keyword evidence="4" id="KW-0281">Fimbrium</keyword>
<dbReference type="InterPro" id="IPR036937">
    <property type="entry name" value="Adhesion_dom_fimbrial_sf"/>
</dbReference>
<evidence type="ECO:0000256" key="1">
    <source>
        <dbReference type="ARBA" id="ARBA00004561"/>
    </source>
</evidence>
<keyword evidence="6" id="KW-0614">Plasmid</keyword>
<protein>
    <submittedName>
        <fullName evidence="6">F17 fimbrial protein</fullName>
    </submittedName>
</protein>
<gene>
    <name evidence="6" type="ORF">LFZ25_24765</name>
</gene>
<evidence type="ECO:0000313" key="6">
    <source>
        <dbReference type="EMBL" id="ASG19076.1"/>
    </source>
</evidence>
<comment type="subcellular location">
    <subcellularLocation>
        <location evidence="1">Fimbrium</location>
    </subcellularLocation>
</comment>
<reference evidence="6 7" key="1">
    <citation type="submission" date="2017-06" db="EMBL/GenBank/DDBJ databases">
        <title>Salmonella reference genomes for public health.</title>
        <authorList>
            <person name="Robertson J."/>
            <person name="Yoshida C."/>
            <person name="Gurnik S."/>
            <person name="Nash J."/>
        </authorList>
    </citation>
    <scope>NUCLEOTIDE SEQUENCE [LARGE SCALE GENOMIC DNA]</scope>
    <source>
        <strain evidence="6 7">S-1643</strain>
        <plasmid evidence="7">Plasmid unnamed1</plasmid>
    </source>
</reference>
<dbReference type="PANTHER" id="PTHR33420:SF3">
    <property type="entry name" value="FIMBRIAL SUBUNIT ELFA"/>
    <property type="match status" value="1"/>
</dbReference>
<dbReference type="AlphaFoldDB" id="A0A241PX79"/>
<dbReference type="InterPro" id="IPR008966">
    <property type="entry name" value="Adhesion_dom_sf"/>
</dbReference>
<dbReference type="InterPro" id="IPR050263">
    <property type="entry name" value="Bact_Fimbrial_Adh_Pro"/>
</dbReference>
<dbReference type="SUPFAM" id="SSF49401">
    <property type="entry name" value="Bacterial adhesins"/>
    <property type="match status" value="1"/>
</dbReference>
<proteinExistence type="inferred from homology"/>